<evidence type="ECO:0000256" key="6">
    <source>
        <dbReference type="SAM" id="Coils"/>
    </source>
</evidence>
<name>A0ABU3NX68_9FIRM</name>
<dbReference type="Pfam" id="PF13167">
    <property type="entry name" value="GTP-bdg_N"/>
    <property type="match status" value="1"/>
</dbReference>
<keyword evidence="5" id="KW-0963">Cytoplasm</keyword>
<evidence type="ECO:0000256" key="1">
    <source>
        <dbReference type="ARBA" id="ARBA00022723"/>
    </source>
</evidence>
<dbReference type="PROSITE" id="PS51705">
    <property type="entry name" value="G_HFLX"/>
    <property type="match status" value="1"/>
</dbReference>
<dbReference type="InterPro" id="IPR016496">
    <property type="entry name" value="GTPase_HflX"/>
</dbReference>
<dbReference type="RefSeq" id="WP_413779920.1">
    <property type="nucleotide sequence ID" value="NZ_JAUOZS010000001.1"/>
</dbReference>
<dbReference type="EMBL" id="JAUOZS010000001">
    <property type="protein sequence ID" value="MDT8901410.1"/>
    <property type="molecule type" value="Genomic_DNA"/>
</dbReference>
<dbReference type="CDD" id="cd01878">
    <property type="entry name" value="HflX"/>
    <property type="match status" value="1"/>
</dbReference>
<evidence type="ECO:0000313" key="8">
    <source>
        <dbReference type="EMBL" id="MDT8901410.1"/>
    </source>
</evidence>
<comment type="function">
    <text evidence="5">GTPase that associates with the 50S ribosomal subunit and may have a role during protein synthesis or ribosome biogenesis.</text>
</comment>
<dbReference type="Gene3D" id="3.40.50.300">
    <property type="entry name" value="P-loop containing nucleotide triphosphate hydrolases"/>
    <property type="match status" value="1"/>
</dbReference>
<sequence length="605" mass="65906">MPDVQGNLSGIRKSTREILESLYKVEIPAGEAITADLAALMARLTAQLGRELAVYLNRRGQVVSVAVGDTRTVSLPETAGRRAAHRLSGIRCIHTHPTGDSELSALDLTSLKEMRFDLMAALGVDERASVGQVSFAYISGWEGEGEAAIDTVGPLSLDDFVAMDLAYLTGQIDRRLEERGKSISLAEKEQAILVGVESQSGWDVADSLEELAQLAETAGATVVGKMWQKRDRPDAALFVGRGKVLEIAAARQEKGANLVIFDDELSPAQQRNLEQSLGTKVLDRTALILDIFAQRARTHEGKLQVELAQLKYNLPRLGGQGLVLSRLGGGIGTRGPGETKLEVDRRRIRERIADIEREIRLIRRHRELHRQRRQDARIPGVALVGYTNAGKSTLLNALTAADVLAEDKLFATLDPTTRKITLPGGQEALLTDTVGFIQKLPHQLVAAFRATLEEVVQAELLLHVIDASHPLHQEQSDAVFRVLGELGAADKPVIPVFNKVDRLDNPHLKERLLRTPDSVAVSALGGEGIAALLDRIRAFLRRRSVDAVLLIPYSDSGVLARLYDLGAVNAAEYTDGGIRVSIALPPEEAAVFQQYLVTDEVPTDE</sequence>
<dbReference type="Pfam" id="PF16360">
    <property type="entry name" value="GTP-bdg_M"/>
    <property type="match status" value="1"/>
</dbReference>
<reference evidence="8 9" key="1">
    <citation type="submission" date="2023-07" db="EMBL/GenBank/DDBJ databases">
        <title>The novel representative of Negativicutes class, Anaeroselena agilis gen. nov. sp. nov.</title>
        <authorList>
            <person name="Prokofeva M.I."/>
            <person name="Elcheninov A.G."/>
            <person name="Klyukina A."/>
            <person name="Kublanov I.V."/>
            <person name="Frolov E.N."/>
            <person name="Podosokorskaya O.A."/>
        </authorList>
    </citation>
    <scope>NUCLEOTIDE SEQUENCE [LARGE SCALE GENOMIC DNA]</scope>
    <source>
        <strain evidence="8 9">4137-cl</strain>
    </source>
</reference>
<dbReference type="InterPro" id="IPR006073">
    <property type="entry name" value="GTP-bd"/>
</dbReference>
<dbReference type="HAMAP" id="MF_00900">
    <property type="entry name" value="GTPase_HflX"/>
    <property type="match status" value="1"/>
</dbReference>
<dbReference type="PANTHER" id="PTHR10229:SF0">
    <property type="entry name" value="GTP-BINDING PROTEIN 6-RELATED"/>
    <property type="match status" value="1"/>
</dbReference>
<keyword evidence="4 5" id="KW-0342">GTP-binding</keyword>
<dbReference type="InterPro" id="IPR032305">
    <property type="entry name" value="GTP-bd_M"/>
</dbReference>
<comment type="subcellular location">
    <subcellularLocation>
        <location evidence="5">Cytoplasm</location>
    </subcellularLocation>
    <text evidence="5">May associate with membranes.</text>
</comment>
<dbReference type="InterPro" id="IPR025121">
    <property type="entry name" value="GTPase_HflX_N"/>
</dbReference>
<comment type="caution">
    <text evidence="8">The sequence shown here is derived from an EMBL/GenBank/DDBJ whole genome shotgun (WGS) entry which is preliminary data.</text>
</comment>
<keyword evidence="1" id="KW-0479">Metal-binding</keyword>
<dbReference type="Pfam" id="PF01926">
    <property type="entry name" value="MMR_HSR1"/>
    <property type="match status" value="1"/>
</dbReference>
<dbReference type="InterPro" id="IPR042108">
    <property type="entry name" value="GTPase_HflX_N_sf"/>
</dbReference>
<evidence type="ECO:0000256" key="5">
    <source>
        <dbReference type="HAMAP-Rule" id="MF_00900"/>
    </source>
</evidence>
<comment type="similarity">
    <text evidence="5">Belongs to the TRAFAC class OBG-HflX-like GTPase superfamily. HflX GTPase family.</text>
</comment>
<dbReference type="InterPro" id="IPR027417">
    <property type="entry name" value="P-loop_NTPase"/>
</dbReference>
<proteinExistence type="inferred from homology"/>
<dbReference type="Proteomes" id="UP001254848">
    <property type="component" value="Unassembled WGS sequence"/>
</dbReference>
<comment type="subunit">
    <text evidence="5">Monomer. Associates with the 50S ribosomal subunit.</text>
</comment>
<dbReference type="InterPro" id="IPR030394">
    <property type="entry name" value="G_HFLX_dom"/>
</dbReference>
<keyword evidence="9" id="KW-1185">Reference proteome</keyword>
<dbReference type="Gene3D" id="6.10.250.2860">
    <property type="match status" value="1"/>
</dbReference>
<evidence type="ECO:0000256" key="3">
    <source>
        <dbReference type="ARBA" id="ARBA00022842"/>
    </source>
</evidence>
<feature type="domain" description="Hflx-type G" evidence="7">
    <location>
        <begin position="379"/>
        <end position="544"/>
    </location>
</feature>
<evidence type="ECO:0000256" key="4">
    <source>
        <dbReference type="ARBA" id="ARBA00023134"/>
    </source>
</evidence>
<keyword evidence="3" id="KW-0460">Magnesium</keyword>
<evidence type="ECO:0000259" key="7">
    <source>
        <dbReference type="PROSITE" id="PS51705"/>
    </source>
</evidence>
<keyword evidence="2 5" id="KW-0547">Nucleotide-binding</keyword>
<dbReference type="PANTHER" id="PTHR10229">
    <property type="entry name" value="GTP-BINDING PROTEIN HFLX"/>
    <property type="match status" value="1"/>
</dbReference>
<dbReference type="Gene3D" id="3.40.50.11060">
    <property type="entry name" value="GTPase HflX, N-terminal domain"/>
    <property type="match status" value="1"/>
</dbReference>
<dbReference type="PRINTS" id="PR00326">
    <property type="entry name" value="GTP1OBG"/>
</dbReference>
<protein>
    <recommendedName>
        <fullName evidence="5">GTPase HflX</fullName>
    </recommendedName>
    <alternativeName>
        <fullName evidence="5">GTP-binding protein HflX</fullName>
    </alternativeName>
</protein>
<dbReference type="SUPFAM" id="SSF52540">
    <property type="entry name" value="P-loop containing nucleoside triphosphate hydrolases"/>
    <property type="match status" value="1"/>
</dbReference>
<evidence type="ECO:0000313" key="9">
    <source>
        <dbReference type="Proteomes" id="UP001254848"/>
    </source>
</evidence>
<dbReference type="InterPro" id="IPR045498">
    <property type="entry name" value="HflX_C"/>
</dbReference>
<dbReference type="NCBIfam" id="TIGR03156">
    <property type="entry name" value="GTP_HflX"/>
    <property type="match status" value="1"/>
</dbReference>
<gene>
    <name evidence="5 8" type="primary">hflX</name>
    <name evidence="8" type="ORF">Q4T40_09180</name>
</gene>
<evidence type="ECO:0000256" key="2">
    <source>
        <dbReference type="ARBA" id="ARBA00022741"/>
    </source>
</evidence>
<dbReference type="Pfam" id="PF19275">
    <property type="entry name" value="HflX_C"/>
    <property type="match status" value="1"/>
</dbReference>
<accession>A0ABU3NX68</accession>
<keyword evidence="6" id="KW-0175">Coiled coil</keyword>
<feature type="coiled-coil region" evidence="6">
    <location>
        <begin position="338"/>
        <end position="365"/>
    </location>
</feature>
<organism evidence="8 9">
    <name type="scientific">Anaeroselena agilis</name>
    <dbReference type="NCBI Taxonomy" id="3063788"/>
    <lineage>
        <taxon>Bacteria</taxon>
        <taxon>Bacillati</taxon>
        <taxon>Bacillota</taxon>
        <taxon>Negativicutes</taxon>
        <taxon>Acetonemataceae</taxon>
        <taxon>Anaeroselena</taxon>
    </lineage>
</organism>